<dbReference type="Proteomes" id="UP000011910">
    <property type="component" value="Unassembled WGS sequence"/>
</dbReference>
<dbReference type="Pfam" id="PF04542">
    <property type="entry name" value="Sigma70_r2"/>
    <property type="match status" value="1"/>
</dbReference>
<evidence type="ECO:0000259" key="1">
    <source>
        <dbReference type="Pfam" id="PF04542"/>
    </source>
</evidence>
<evidence type="ECO:0000259" key="2">
    <source>
        <dbReference type="Pfam" id="PF08281"/>
    </source>
</evidence>
<dbReference type="OrthoDB" id="3211555at2"/>
<dbReference type="STRING" id="1279009.ADICEAN_00710"/>
<name>M7NAG0_9BACT</name>
<dbReference type="GO" id="GO:0003677">
    <property type="term" value="F:DNA binding"/>
    <property type="evidence" value="ECO:0007669"/>
    <property type="project" value="InterPro"/>
</dbReference>
<gene>
    <name evidence="3" type="ORF">ADICEAN_00710</name>
</gene>
<protein>
    <submittedName>
        <fullName evidence="3">RNA polymerase sigma factor SigJ</fullName>
    </submittedName>
</protein>
<dbReference type="AlphaFoldDB" id="M7NAG0"/>
<keyword evidence="4" id="KW-1185">Reference proteome</keyword>
<dbReference type="InterPro" id="IPR013324">
    <property type="entry name" value="RNA_pol_sigma_r3/r4-like"/>
</dbReference>
<dbReference type="RefSeq" id="WP_009194117.1">
    <property type="nucleotide sequence ID" value="NZ_AODQ01000010.1"/>
</dbReference>
<feature type="domain" description="RNA polymerase sigma factor 70 region 4 type 2" evidence="2">
    <location>
        <begin position="110"/>
        <end position="156"/>
    </location>
</feature>
<sequence>MQYEAAIVQYHPLLLSIAQRMVKNMMDAEDIVQDTFLKFLSQPPKTIENLKAYLVRAVVNNCLNHLKRLKQNAEELLDPLLHAQWTSYFDFNIQTAEREGELSEAFKIVLQKLEPSERTVYLFREVFNFDYAEIAEIVEKRKDNCRQLFCRAQAKLQEEKIRFSLNMDQHKQTVQTFVDSCKGGSFMELVDNLKEDFRKNCPLPTSLLESPSLFSIFQPIF</sequence>
<reference evidence="3 4" key="1">
    <citation type="journal article" date="2013" name="Genome Announc.">
        <title>Draft Genome Sequence of Cesiribacter andamanensis Strain AMV16T, Isolated from a Soil Sample from a Mud Volcano in the Andaman Islands, India.</title>
        <authorList>
            <person name="Shivaji S."/>
            <person name="Ara S."/>
            <person name="Begum Z."/>
            <person name="Srinivas T.N."/>
            <person name="Singh A."/>
            <person name="Kumar Pinnaka A."/>
        </authorList>
    </citation>
    <scope>NUCLEOTIDE SEQUENCE [LARGE SCALE GENOMIC DNA]</scope>
    <source>
        <strain evidence="3 4">AMV16</strain>
    </source>
</reference>
<dbReference type="SUPFAM" id="SSF88946">
    <property type="entry name" value="Sigma2 domain of RNA polymerase sigma factors"/>
    <property type="match status" value="1"/>
</dbReference>
<dbReference type="InterPro" id="IPR014284">
    <property type="entry name" value="RNA_pol_sigma-70_dom"/>
</dbReference>
<dbReference type="NCBIfam" id="TIGR02937">
    <property type="entry name" value="sigma70-ECF"/>
    <property type="match status" value="1"/>
</dbReference>
<proteinExistence type="predicted"/>
<accession>M7NAG0</accession>
<dbReference type="InterPro" id="IPR036388">
    <property type="entry name" value="WH-like_DNA-bd_sf"/>
</dbReference>
<dbReference type="SUPFAM" id="SSF88659">
    <property type="entry name" value="Sigma3 and sigma4 domains of RNA polymerase sigma factors"/>
    <property type="match status" value="1"/>
</dbReference>
<comment type="caution">
    <text evidence="3">The sequence shown here is derived from an EMBL/GenBank/DDBJ whole genome shotgun (WGS) entry which is preliminary data.</text>
</comment>
<evidence type="ECO:0000313" key="4">
    <source>
        <dbReference type="Proteomes" id="UP000011910"/>
    </source>
</evidence>
<dbReference type="EMBL" id="AODQ01000010">
    <property type="protein sequence ID" value="EMR04186.1"/>
    <property type="molecule type" value="Genomic_DNA"/>
</dbReference>
<dbReference type="eggNOG" id="COG1595">
    <property type="taxonomic scope" value="Bacteria"/>
</dbReference>
<dbReference type="GO" id="GO:0006352">
    <property type="term" value="P:DNA-templated transcription initiation"/>
    <property type="evidence" value="ECO:0007669"/>
    <property type="project" value="InterPro"/>
</dbReference>
<dbReference type="PANTHER" id="PTHR30173">
    <property type="entry name" value="SIGMA 19 FACTOR"/>
    <property type="match status" value="1"/>
</dbReference>
<dbReference type="InterPro" id="IPR007627">
    <property type="entry name" value="RNA_pol_sigma70_r2"/>
</dbReference>
<dbReference type="Gene3D" id="1.10.1740.10">
    <property type="match status" value="1"/>
</dbReference>
<dbReference type="PANTHER" id="PTHR30173:SF36">
    <property type="entry name" value="ECF RNA POLYMERASE SIGMA FACTOR SIGJ"/>
    <property type="match status" value="1"/>
</dbReference>
<dbReference type="InterPro" id="IPR013325">
    <property type="entry name" value="RNA_pol_sigma_r2"/>
</dbReference>
<dbReference type="Pfam" id="PF08281">
    <property type="entry name" value="Sigma70_r4_2"/>
    <property type="match status" value="1"/>
</dbReference>
<evidence type="ECO:0000313" key="3">
    <source>
        <dbReference type="EMBL" id="EMR04186.1"/>
    </source>
</evidence>
<feature type="domain" description="RNA polymerase sigma-70 region 2" evidence="1">
    <location>
        <begin position="8"/>
        <end position="70"/>
    </location>
</feature>
<dbReference type="InterPro" id="IPR052704">
    <property type="entry name" value="ECF_Sigma-70_Domain"/>
</dbReference>
<dbReference type="GO" id="GO:0016987">
    <property type="term" value="F:sigma factor activity"/>
    <property type="evidence" value="ECO:0007669"/>
    <property type="project" value="InterPro"/>
</dbReference>
<organism evidence="3 4">
    <name type="scientific">Cesiribacter andamanensis AMV16</name>
    <dbReference type="NCBI Taxonomy" id="1279009"/>
    <lineage>
        <taxon>Bacteria</taxon>
        <taxon>Pseudomonadati</taxon>
        <taxon>Bacteroidota</taxon>
        <taxon>Cytophagia</taxon>
        <taxon>Cytophagales</taxon>
        <taxon>Cesiribacteraceae</taxon>
        <taxon>Cesiribacter</taxon>
    </lineage>
</organism>
<dbReference type="Gene3D" id="1.10.10.10">
    <property type="entry name" value="Winged helix-like DNA-binding domain superfamily/Winged helix DNA-binding domain"/>
    <property type="match status" value="1"/>
</dbReference>
<dbReference type="InterPro" id="IPR013249">
    <property type="entry name" value="RNA_pol_sigma70_r4_t2"/>
</dbReference>